<sequence>MKFYNREEELQILNVLNKQAEKSGRMTVITGRRRVGKTLLARQHARDKKHLYFFISKKSEKQLCDEFLSTVKQHFSIPVIGEIASFKDIFLLILNIARHEKIVLIIDEFQEFYHINPSVYSDIQNLWDQHKEDIQMHLLFIGSVYSLMVKLFESRKEPLFGRADRKMYIKPFSPRIIKEILCDHGAYTPYNLFFLYIITGGIPRYLEILADNNTFDRNSILNFVLCKDSPFLFEGKHLLIEELGKEYGTYFSILELISSSKTSRSEIESIIGKNVGGHLNMMEDNYDIIQKIKPVNAKKNSRIQKYLIKDNFLNFWFRFIQKNRSAVETENFTYIKKIVERDFNSFAGYYLEKLFQEILIATGQYNKIGNYWEKGNLNEIDIVAVNDFDKEVLIAEVKLNPDKISLNKLKHKAEKLIGSYKHYNLSFEGFALDDIDKLI</sequence>
<dbReference type="Gene3D" id="3.40.50.300">
    <property type="entry name" value="P-loop containing nucleotide triphosphate hydrolases"/>
    <property type="match status" value="1"/>
</dbReference>
<protein>
    <submittedName>
        <fullName evidence="3">ATPase</fullName>
    </submittedName>
</protein>
<evidence type="ECO:0000259" key="1">
    <source>
        <dbReference type="Pfam" id="PF01637"/>
    </source>
</evidence>
<dbReference type="PANTHER" id="PTHR34704">
    <property type="entry name" value="ATPASE"/>
    <property type="match status" value="1"/>
</dbReference>
<dbReference type="GO" id="GO:0005524">
    <property type="term" value="F:ATP binding"/>
    <property type="evidence" value="ECO:0007669"/>
    <property type="project" value="InterPro"/>
</dbReference>
<dbReference type="RefSeq" id="WP_080799287.1">
    <property type="nucleotide sequence ID" value="NZ_LT828540.1"/>
</dbReference>
<reference evidence="3 4" key="1">
    <citation type="submission" date="2017-03" db="EMBL/GenBank/DDBJ databases">
        <authorList>
            <person name="Afonso C.L."/>
            <person name="Miller P.J."/>
            <person name="Scott M.A."/>
            <person name="Spackman E."/>
            <person name="Goraichik I."/>
            <person name="Dimitrov K.M."/>
            <person name="Suarez D.L."/>
            <person name="Swayne D.E."/>
        </authorList>
    </citation>
    <scope>NUCLEOTIDE SEQUENCE [LARGE SCALE GENOMIC DNA]</scope>
    <source>
        <strain evidence="3">PRJEB14757</strain>
    </source>
</reference>
<evidence type="ECO:0000259" key="2">
    <source>
        <dbReference type="Pfam" id="PF03008"/>
    </source>
</evidence>
<evidence type="ECO:0000313" key="4">
    <source>
        <dbReference type="Proteomes" id="UP000191931"/>
    </source>
</evidence>
<feature type="domain" description="DUF234" evidence="2">
    <location>
        <begin position="316"/>
        <end position="400"/>
    </location>
</feature>
<dbReference type="SUPFAM" id="SSF52540">
    <property type="entry name" value="P-loop containing nucleoside triphosphate hydrolases"/>
    <property type="match status" value="1"/>
</dbReference>
<dbReference type="Proteomes" id="UP000191931">
    <property type="component" value="Unassembled WGS sequence"/>
</dbReference>
<dbReference type="PANTHER" id="PTHR34704:SF1">
    <property type="entry name" value="ATPASE"/>
    <property type="match status" value="1"/>
</dbReference>
<dbReference type="EMBL" id="FWEV01000124">
    <property type="protein sequence ID" value="SLM30059.1"/>
    <property type="molecule type" value="Genomic_DNA"/>
</dbReference>
<dbReference type="InterPro" id="IPR004256">
    <property type="entry name" value="DUF234"/>
</dbReference>
<dbReference type="AlphaFoldDB" id="A0A1W1HC81"/>
<accession>A0A1W1HC81</accession>
<dbReference type="OrthoDB" id="9801758at2"/>
<name>A0A1W1HC81_9BACT</name>
<proteinExistence type="predicted"/>
<gene>
    <name evidence="3" type="ORF">MTBBW1_210002</name>
</gene>
<dbReference type="Pfam" id="PF01637">
    <property type="entry name" value="ATPase_2"/>
    <property type="match status" value="1"/>
</dbReference>
<dbReference type="InterPro" id="IPR027417">
    <property type="entry name" value="P-loop_NTPase"/>
</dbReference>
<dbReference type="STRING" id="1246637.MTBBW1_210002"/>
<organism evidence="3 4">
    <name type="scientific">Desulfamplus magnetovallimortis</name>
    <dbReference type="NCBI Taxonomy" id="1246637"/>
    <lineage>
        <taxon>Bacteria</taxon>
        <taxon>Pseudomonadati</taxon>
        <taxon>Thermodesulfobacteriota</taxon>
        <taxon>Desulfobacteria</taxon>
        <taxon>Desulfobacterales</taxon>
        <taxon>Desulfobacteraceae</taxon>
        <taxon>Desulfamplus</taxon>
    </lineage>
</organism>
<dbReference type="InterPro" id="IPR011579">
    <property type="entry name" value="ATPase_dom"/>
</dbReference>
<dbReference type="Pfam" id="PF03008">
    <property type="entry name" value="DUF234"/>
    <property type="match status" value="1"/>
</dbReference>
<feature type="domain" description="ATPase" evidence="1">
    <location>
        <begin position="3"/>
        <end position="207"/>
    </location>
</feature>
<keyword evidence="4" id="KW-1185">Reference proteome</keyword>
<evidence type="ECO:0000313" key="3">
    <source>
        <dbReference type="EMBL" id="SLM30059.1"/>
    </source>
</evidence>